<organism evidence="2 3">
    <name type="scientific">Claviceps pusilla</name>
    <dbReference type="NCBI Taxonomy" id="123648"/>
    <lineage>
        <taxon>Eukaryota</taxon>
        <taxon>Fungi</taxon>
        <taxon>Dikarya</taxon>
        <taxon>Ascomycota</taxon>
        <taxon>Pezizomycotina</taxon>
        <taxon>Sordariomycetes</taxon>
        <taxon>Hypocreomycetidae</taxon>
        <taxon>Hypocreales</taxon>
        <taxon>Clavicipitaceae</taxon>
        <taxon>Claviceps</taxon>
    </lineage>
</organism>
<comment type="caution">
    <text evidence="2">The sequence shown here is derived from an EMBL/GenBank/DDBJ whole genome shotgun (WGS) entry which is preliminary data.</text>
</comment>
<dbReference type="Proteomes" id="UP000748025">
    <property type="component" value="Unassembled WGS sequence"/>
</dbReference>
<gene>
    <name evidence="2" type="ORF">E4U43_008347</name>
</gene>
<protein>
    <submittedName>
        <fullName evidence="2">Uncharacterized protein</fullName>
    </submittedName>
</protein>
<evidence type="ECO:0000313" key="2">
    <source>
        <dbReference type="EMBL" id="KAG6011394.1"/>
    </source>
</evidence>
<keyword evidence="3" id="KW-1185">Reference proteome</keyword>
<reference evidence="2" key="1">
    <citation type="journal article" date="2020" name="bioRxiv">
        <title>Whole genome comparisons of ergot fungi reveals the divergence and evolution of species within the genus Claviceps are the result of varying mechanisms driving genome evolution and host range expansion.</title>
        <authorList>
            <person name="Wyka S.A."/>
            <person name="Mondo S.J."/>
            <person name="Liu M."/>
            <person name="Dettman J."/>
            <person name="Nalam V."/>
            <person name="Broders K.D."/>
        </authorList>
    </citation>
    <scope>NUCLEOTIDE SEQUENCE</scope>
    <source>
        <strain evidence="2">CCC 602</strain>
    </source>
</reference>
<evidence type="ECO:0000256" key="1">
    <source>
        <dbReference type="SAM" id="MobiDB-lite"/>
    </source>
</evidence>
<evidence type="ECO:0000313" key="3">
    <source>
        <dbReference type="Proteomes" id="UP000748025"/>
    </source>
</evidence>
<feature type="compositionally biased region" description="Low complexity" evidence="1">
    <location>
        <begin position="1"/>
        <end position="30"/>
    </location>
</feature>
<dbReference type="AlphaFoldDB" id="A0A9P7SZR6"/>
<sequence length="110" mass="12070">MSSTNQNSSNTTLAETSAGSSAAQSPAPAQEHVFPQPQGDIDIEEALQRKPLRWTFQGQVEANKSRPVAAVSDDDVRKRNLDQAKQDLLEMQGSLYSDTRVRNKSATRLV</sequence>
<dbReference type="OrthoDB" id="3563866at2759"/>
<name>A0A9P7SZR6_9HYPO</name>
<feature type="region of interest" description="Disordered" evidence="1">
    <location>
        <begin position="1"/>
        <end position="41"/>
    </location>
</feature>
<proteinExistence type="predicted"/>
<accession>A0A9P7SZR6</accession>
<dbReference type="EMBL" id="SRPW01000887">
    <property type="protein sequence ID" value="KAG6011394.1"/>
    <property type="molecule type" value="Genomic_DNA"/>
</dbReference>